<dbReference type="InterPro" id="IPR052169">
    <property type="entry name" value="CW_Biosynth-Accessory"/>
</dbReference>
<dbReference type="KEGG" id="bkw:BkAM31D_08595"/>
<dbReference type="InterPro" id="IPR029052">
    <property type="entry name" value="Metallo-depent_PP-like"/>
</dbReference>
<evidence type="ECO:0000256" key="1">
    <source>
        <dbReference type="ARBA" id="ARBA00005662"/>
    </source>
</evidence>
<evidence type="ECO:0000259" key="2">
    <source>
        <dbReference type="SMART" id="SM00854"/>
    </source>
</evidence>
<feature type="domain" description="Capsule synthesis protein CapA" evidence="2">
    <location>
        <begin position="7"/>
        <end position="259"/>
    </location>
</feature>
<dbReference type="PANTHER" id="PTHR33393:SF11">
    <property type="entry name" value="POLYGLUTAMINE SYNTHESIS ACCESSORY PROTEIN RV0574C-RELATED"/>
    <property type="match status" value="1"/>
</dbReference>
<name>A0A1X9M951_9BACI</name>
<proteinExistence type="inferred from homology"/>
<dbReference type="AlphaFoldDB" id="A0A1X9M951"/>
<dbReference type="Pfam" id="PF09587">
    <property type="entry name" value="PGA_cap"/>
    <property type="match status" value="1"/>
</dbReference>
<dbReference type="RefSeq" id="WP_066152225.1">
    <property type="nucleotide sequence ID" value="NZ_CP020814.1"/>
</dbReference>
<sequence length="368" mass="41202">MTPSNVNISIVGDIIVGNDAEYYFEHVKEELATKDVLIGQLEVPYSTEHPESEELERDPVHLHSLVSTGFDVLSLAGNHLADFGDRGIDDTISWLKNHNISYVGAGPNLQEARKPVVLERNETKIGILKYNCVGPKETWAAPNKPGCAYVNILTHYELQHANPGGPPSIYTRAEPTSLQLMKEDIKQLRSQCDILIVSFHKGLVHQPVKVADYEKEVSYAAIDAGADLIVGEHAHLLKGLEIYKGKTIFHGLCNLVAYVPSLLPKPGQDQEAWSNKRMELFGFVPDLEYPTYPFHPEAIYTMIAKVKVKNREIVQTSFVPCIVNKKGQPVVVKQEDEGQKVFDYMATITQKANLNARYRWEGNEIVVE</sequence>
<comment type="similarity">
    <text evidence="1">Belongs to the CapA family.</text>
</comment>
<dbReference type="Gene3D" id="3.60.21.10">
    <property type="match status" value="1"/>
</dbReference>
<reference evidence="3 4" key="1">
    <citation type="submission" date="2017-04" db="EMBL/GenBank/DDBJ databases">
        <title>Bacillus krulwichiae AM31D Genome sequencing and assembly.</title>
        <authorList>
            <person name="Krulwich T.A."/>
            <person name="Anastor L."/>
            <person name="Ehrlich R."/>
            <person name="Ehrlich G.D."/>
            <person name="Janto B."/>
        </authorList>
    </citation>
    <scope>NUCLEOTIDE SEQUENCE [LARGE SCALE GENOMIC DNA]</scope>
    <source>
        <strain evidence="3 4">AM31D</strain>
    </source>
</reference>
<organism evidence="3 4">
    <name type="scientific">Halalkalibacter krulwichiae</name>
    <dbReference type="NCBI Taxonomy" id="199441"/>
    <lineage>
        <taxon>Bacteria</taxon>
        <taxon>Bacillati</taxon>
        <taxon>Bacillota</taxon>
        <taxon>Bacilli</taxon>
        <taxon>Bacillales</taxon>
        <taxon>Bacillaceae</taxon>
        <taxon>Halalkalibacter</taxon>
    </lineage>
</organism>
<keyword evidence="4" id="KW-1185">Reference proteome</keyword>
<protein>
    <submittedName>
        <fullName evidence="3">Capsule biosynthesis protein CapA</fullName>
    </submittedName>
</protein>
<gene>
    <name evidence="3" type="primary">capA_2</name>
    <name evidence="3" type="ORF">BkAM31D_08595</name>
</gene>
<accession>A0A1X9M951</accession>
<dbReference type="STRING" id="199441.BkAM31D_08595"/>
<evidence type="ECO:0000313" key="3">
    <source>
        <dbReference type="EMBL" id="ARK29917.1"/>
    </source>
</evidence>
<dbReference type="PANTHER" id="PTHR33393">
    <property type="entry name" value="POLYGLUTAMINE SYNTHESIS ACCESSORY PROTEIN RV0574C-RELATED"/>
    <property type="match status" value="1"/>
</dbReference>
<dbReference type="EMBL" id="CP020814">
    <property type="protein sequence ID" value="ARK29917.1"/>
    <property type="molecule type" value="Genomic_DNA"/>
</dbReference>
<dbReference type="InterPro" id="IPR019079">
    <property type="entry name" value="Capsule_synth_CapA"/>
</dbReference>
<dbReference type="SUPFAM" id="SSF56300">
    <property type="entry name" value="Metallo-dependent phosphatases"/>
    <property type="match status" value="1"/>
</dbReference>
<evidence type="ECO:0000313" key="4">
    <source>
        <dbReference type="Proteomes" id="UP000193006"/>
    </source>
</evidence>
<dbReference type="CDD" id="cd07381">
    <property type="entry name" value="MPP_CapA"/>
    <property type="match status" value="1"/>
</dbReference>
<dbReference type="Proteomes" id="UP000193006">
    <property type="component" value="Chromosome"/>
</dbReference>
<dbReference type="SMART" id="SM00854">
    <property type="entry name" value="PGA_cap"/>
    <property type="match status" value="1"/>
</dbReference>